<organism evidence="1 2">
    <name type="scientific">Pantoea phage vB_PagM_SSEM1</name>
    <dbReference type="NCBI Taxonomy" id="2721760"/>
    <lineage>
        <taxon>Viruses</taxon>
        <taxon>Duplodnaviria</taxon>
        <taxon>Heunggongvirae</taxon>
        <taxon>Uroviricota</taxon>
        <taxon>Caudoviricetes</taxon>
        <taxon>Chaseviridae</taxon>
        <taxon>Cleopatravirinae</taxon>
        <taxon>Loessnervirus</taxon>
        <taxon>Loessnervirus SSEM1</taxon>
    </lineage>
</organism>
<name>A0A6H0D8H2_9CAUD</name>
<proteinExistence type="predicted"/>
<dbReference type="Proteomes" id="UP000502959">
    <property type="component" value="Segment"/>
</dbReference>
<protein>
    <submittedName>
        <fullName evidence="1">Uncharacterized protein</fullName>
    </submittedName>
</protein>
<evidence type="ECO:0000313" key="2">
    <source>
        <dbReference type="Proteomes" id="UP000502959"/>
    </source>
</evidence>
<gene>
    <name evidence="1" type="ORF">SSEM1_gp55</name>
</gene>
<keyword evidence="2" id="KW-1185">Reference proteome</keyword>
<reference evidence="1 2" key="1">
    <citation type="submission" date="2020-03" db="EMBL/GenBank/DDBJ databases">
        <title>Complete genome sequence of Pantoea agglomerans bacteriophage vB_PagM_SSEM1.</title>
        <authorList>
            <person name="Truncaite L."/>
            <person name="Alijosius L."/>
            <person name="Petrauskaite E."/>
            <person name="Simoliunas E."/>
        </authorList>
    </citation>
    <scope>NUCLEOTIDE SEQUENCE [LARGE SCALE GENOMIC DNA]</scope>
</reference>
<dbReference type="EMBL" id="MT230534">
    <property type="protein sequence ID" value="QIS79364.1"/>
    <property type="molecule type" value="Genomic_DNA"/>
</dbReference>
<sequence length="65" mass="7387">MSFKYKISVNNGIVFGVNSLEGITPATCLNGGWSGCIDWMQKVYWSEEYPATVIPIKSWEHFKNN</sequence>
<evidence type="ECO:0000313" key="1">
    <source>
        <dbReference type="EMBL" id="QIS79364.1"/>
    </source>
</evidence>
<accession>A0A6H0D8H2</accession>